<evidence type="ECO:0000256" key="4">
    <source>
        <dbReference type="ARBA" id="ARBA00022792"/>
    </source>
</evidence>
<evidence type="ECO:0000256" key="8">
    <source>
        <dbReference type="SAM" id="Phobius"/>
    </source>
</evidence>
<dbReference type="EMBL" id="PQIB02000013">
    <property type="protein sequence ID" value="RLM75253.1"/>
    <property type="molecule type" value="Genomic_DNA"/>
</dbReference>
<name>A0A3L6QC89_PANMI</name>
<evidence type="ECO:0000256" key="1">
    <source>
        <dbReference type="ARBA" id="ARBA00004448"/>
    </source>
</evidence>
<evidence type="ECO:0000256" key="2">
    <source>
        <dbReference type="ARBA" id="ARBA00008444"/>
    </source>
</evidence>
<dbReference type="STRING" id="4540.A0A3L6QC89"/>
<accession>A0A3L6QC89</accession>
<feature type="transmembrane region" description="Helical" evidence="8">
    <location>
        <begin position="15"/>
        <end position="39"/>
    </location>
</feature>
<dbReference type="AlphaFoldDB" id="A0A3L6QC89"/>
<reference evidence="10" key="1">
    <citation type="journal article" date="2019" name="Nat. Commun.">
        <title>The genome of broomcorn millet.</title>
        <authorList>
            <person name="Zou C."/>
            <person name="Miki D."/>
            <person name="Li D."/>
            <person name="Tang Q."/>
            <person name="Xiao L."/>
            <person name="Rajput S."/>
            <person name="Deng P."/>
            <person name="Jia W."/>
            <person name="Huang R."/>
            <person name="Zhang M."/>
            <person name="Sun Y."/>
            <person name="Hu J."/>
            <person name="Fu X."/>
            <person name="Schnable P.S."/>
            <person name="Li F."/>
            <person name="Zhang H."/>
            <person name="Feng B."/>
            <person name="Zhu X."/>
            <person name="Liu R."/>
            <person name="Schnable J.C."/>
            <person name="Zhu J.-K."/>
            <person name="Zhang H."/>
        </authorList>
    </citation>
    <scope>NUCLEOTIDE SEQUENCE [LARGE SCALE GENOMIC DNA]</scope>
</reference>
<protein>
    <submittedName>
        <fullName evidence="9">Uncharacterized protein</fullName>
    </submittedName>
</protein>
<dbReference type="GO" id="GO:0030150">
    <property type="term" value="P:protein import into mitochondrial matrix"/>
    <property type="evidence" value="ECO:0007669"/>
    <property type="project" value="TreeGrafter"/>
</dbReference>
<comment type="subcellular location">
    <subcellularLocation>
        <location evidence="1">Mitochondrion inner membrane</location>
        <topology evidence="1">Multi-pass membrane protein</topology>
    </subcellularLocation>
</comment>
<dbReference type="Proteomes" id="UP000275267">
    <property type="component" value="Unassembled WGS sequence"/>
</dbReference>
<dbReference type="GO" id="GO:0005744">
    <property type="term" value="C:TIM23 mitochondrial import inner membrane translocase complex"/>
    <property type="evidence" value="ECO:0007669"/>
    <property type="project" value="TreeGrafter"/>
</dbReference>
<evidence type="ECO:0000256" key="6">
    <source>
        <dbReference type="ARBA" id="ARBA00023128"/>
    </source>
</evidence>
<keyword evidence="3 8" id="KW-0812">Transmembrane</keyword>
<keyword evidence="6" id="KW-0496">Mitochondrion</keyword>
<comment type="similarity">
    <text evidence="2">Belongs to the Tim17/Tim22/Tim23 family.</text>
</comment>
<keyword evidence="10" id="KW-1185">Reference proteome</keyword>
<evidence type="ECO:0000256" key="7">
    <source>
        <dbReference type="ARBA" id="ARBA00023136"/>
    </source>
</evidence>
<gene>
    <name evidence="9" type="ORF">C2845_PM15G15110</name>
</gene>
<organism evidence="9 10">
    <name type="scientific">Panicum miliaceum</name>
    <name type="common">Proso millet</name>
    <name type="synonym">Broomcorn millet</name>
    <dbReference type="NCBI Taxonomy" id="4540"/>
    <lineage>
        <taxon>Eukaryota</taxon>
        <taxon>Viridiplantae</taxon>
        <taxon>Streptophyta</taxon>
        <taxon>Embryophyta</taxon>
        <taxon>Tracheophyta</taxon>
        <taxon>Spermatophyta</taxon>
        <taxon>Magnoliopsida</taxon>
        <taxon>Liliopsida</taxon>
        <taxon>Poales</taxon>
        <taxon>Poaceae</taxon>
        <taxon>PACMAD clade</taxon>
        <taxon>Panicoideae</taxon>
        <taxon>Panicodae</taxon>
        <taxon>Paniceae</taxon>
        <taxon>Panicinae</taxon>
        <taxon>Panicum</taxon>
        <taxon>Panicum sect. Panicum</taxon>
    </lineage>
</organism>
<dbReference type="PANTHER" id="PTHR10485">
    <property type="entry name" value="MITOCHONDRIAL IMPORT INNER MEMBRANE TRANSLOCASE SUBUNIT TIM-17"/>
    <property type="match status" value="1"/>
</dbReference>
<evidence type="ECO:0000256" key="3">
    <source>
        <dbReference type="ARBA" id="ARBA00022692"/>
    </source>
</evidence>
<keyword evidence="5 8" id="KW-1133">Transmembrane helix</keyword>
<keyword evidence="7 8" id="KW-0472">Membrane</keyword>
<dbReference type="GO" id="GO:0008320">
    <property type="term" value="F:protein transmembrane transporter activity"/>
    <property type="evidence" value="ECO:0007669"/>
    <property type="project" value="TreeGrafter"/>
</dbReference>
<comment type="caution">
    <text evidence="9">The sequence shown here is derived from an EMBL/GenBank/DDBJ whole genome shotgun (WGS) entry which is preliminary data.</text>
</comment>
<evidence type="ECO:0000313" key="10">
    <source>
        <dbReference type="Proteomes" id="UP000275267"/>
    </source>
</evidence>
<evidence type="ECO:0000256" key="5">
    <source>
        <dbReference type="ARBA" id="ARBA00022989"/>
    </source>
</evidence>
<keyword evidence="4" id="KW-0999">Mitochondrion inner membrane</keyword>
<dbReference type="PANTHER" id="PTHR10485:SF13">
    <property type="match status" value="1"/>
</dbReference>
<evidence type="ECO:0000313" key="9">
    <source>
        <dbReference type="EMBL" id="RLM75253.1"/>
    </source>
</evidence>
<proteinExistence type="inferred from homology"/>
<sequence>MARDRPVYESYLHPVYGVIGFVGELFLWGAAGGGAFHFARGLRAAPSGARLAGAVRAACANAPSVAGTFGAYCAAFSAV</sequence>